<dbReference type="InterPro" id="IPR006330">
    <property type="entry name" value="Ado/ade_deaminase"/>
</dbReference>
<keyword evidence="6" id="KW-0546">Nucleotide metabolism</keyword>
<evidence type="ECO:0000259" key="9">
    <source>
        <dbReference type="Pfam" id="PF00962"/>
    </source>
</evidence>
<dbReference type="SUPFAM" id="SSF51556">
    <property type="entry name" value="Metallo-dependent hydrolases"/>
    <property type="match status" value="1"/>
</dbReference>
<dbReference type="PANTHER" id="PTHR11409:SF42">
    <property type="entry name" value="ADENOSINE DEAMINASE-LIKE PROTEIN"/>
    <property type="match status" value="1"/>
</dbReference>
<dbReference type="Proteomes" id="UP000824093">
    <property type="component" value="Unassembled WGS sequence"/>
</dbReference>
<reference evidence="10" key="2">
    <citation type="journal article" date="2021" name="PeerJ">
        <title>Extensive microbial diversity within the chicken gut microbiome revealed by metagenomics and culture.</title>
        <authorList>
            <person name="Gilroy R."/>
            <person name="Ravi A."/>
            <person name="Getino M."/>
            <person name="Pursley I."/>
            <person name="Horton D.L."/>
            <person name="Alikhan N.F."/>
            <person name="Baker D."/>
            <person name="Gharbi K."/>
            <person name="Hall N."/>
            <person name="Watson M."/>
            <person name="Adriaenssens E.M."/>
            <person name="Foster-Nyarko E."/>
            <person name="Jarju S."/>
            <person name="Secka A."/>
            <person name="Antonio M."/>
            <person name="Oren A."/>
            <person name="Chaudhuri R.R."/>
            <person name="La Ragione R."/>
            <person name="Hildebrand F."/>
            <person name="Pallen M.J."/>
        </authorList>
    </citation>
    <scope>NUCLEOTIDE SEQUENCE</scope>
    <source>
        <strain evidence="10">CHK195-15760</strain>
    </source>
</reference>
<comment type="similarity">
    <text evidence="2">Belongs to the metallo-dependent hydrolases superfamily. Adenosine and AMP deaminases family.</text>
</comment>
<comment type="cofactor">
    <cofactor evidence="1">
        <name>Zn(2+)</name>
        <dbReference type="ChEBI" id="CHEBI:29105"/>
    </cofactor>
</comment>
<dbReference type="AlphaFoldDB" id="A0A9D1M1C0"/>
<dbReference type="GO" id="GO:0009117">
    <property type="term" value="P:nucleotide metabolic process"/>
    <property type="evidence" value="ECO:0007669"/>
    <property type="project" value="UniProtKB-KW"/>
</dbReference>
<keyword evidence="3" id="KW-0479">Metal-binding</keyword>
<keyword evidence="5" id="KW-0862">Zinc</keyword>
<feature type="coiled-coil region" evidence="8">
    <location>
        <begin position="555"/>
        <end position="618"/>
    </location>
</feature>
<dbReference type="Pfam" id="PF00962">
    <property type="entry name" value="A_deaminase"/>
    <property type="match status" value="1"/>
</dbReference>
<dbReference type="GO" id="GO:0004000">
    <property type="term" value="F:adenosine deaminase activity"/>
    <property type="evidence" value="ECO:0007669"/>
    <property type="project" value="TreeGrafter"/>
</dbReference>
<proteinExistence type="inferred from homology"/>
<dbReference type="Gene3D" id="3.20.20.140">
    <property type="entry name" value="Metal-dependent hydrolases"/>
    <property type="match status" value="1"/>
</dbReference>
<evidence type="ECO:0000256" key="3">
    <source>
        <dbReference type="ARBA" id="ARBA00022723"/>
    </source>
</evidence>
<dbReference type="GO" id="GO:0046103">
    <property type="term" value="P:inosine biosynthetic process"/>
    <property type="evidence" value="ECO:0007669"/>
    <property type="project" value="TreeGrafter"/>
</dbReference>
<gene>
    <name evidence="10" type="ORF">IAB70_03655</name>
</gene>
<reference evidence="10" key="1">
    <citation type="submission" date="2020-10" db="EMBL/GenBank/DDBJ databases">
        <authorList>
            <person name="Gilroy R."/>
        </authorList>
    </citation>
    <scope>NUCLEOTIDE SEQUENCE</scope>
    <source>
        <strain evidence="10">CHK195-15760</strain>
    </source>
</reference>
<organism evidence="10 11">
    <name type="scientific">Candidatus Merdicola faecigallinarum</name>
    <dbReference type="NCBI Taxonomy" id="2840862"/>
    <lineage>
        <taxon>Bacteria</taxon>
        <taxon>Bacillati</taxon>
        <taxon>Bacillota</taxon>
        <taxon>Clostridia</taxon>
        <taxon>Candidatus Merdicola</taxon>
    </lineage>
</organism>
<comment type="caution">
    <text evidence="10">The sequence shown here is derived from an EMBL/GenBank/DDBJ whole genome shotgun (WGS) entry which is preliminary data.</text>
</comment>
<sequence>MELYNRFYLDKEKDIIVNLYQEEKDELTYVLETPNHKTGNLITNLARICNVETVKNEKGMKVITGKLPACINADNEEVYIFRLGGVKVANIYPSGRIEIKAKIPAINKTLMSQTKYYDLDVNKTIIKSYILKKDKFRTDLHTHIHANLYSDDLIALGIKHQIKYPLYYIKKLGLKLSDKQAKEIFIKRCEIERKYAYSDLTGKHLTRKIDDETCMNFADLILNNEEDMEENIAKIRNSLVLMKDGQAVFTNLEKLYLYRYVFSKGQISEEKIPIDLEKVQKIPERDVKRILIQMLEDEKTEEYKNNSLLQDKLLWVAREYQKQGIYYAQIAVTWIVRKGEEGAKILEELHEVLPKIEKETGVKLRFLAAISRTLMTNEQLAEAVQIIKVTSKSPYVVGSDIMGEEINDIRIFKPILKELIDYAIQEDDGFTIRIHAGENDSLRDNVERSIRCVEESVMPGKKTPRCRIGHGLYCAEINSEEGKRLIETMKKNGIVLEFQLTSNIRLNNLTNIENHPIKKYLEEGIKCVQGTDGCGFYGTDCMEEQMALTNLLHLKEKDLELMKQTENEIMQEDEKYFEIKSKKFEEWLKGRNIKQAILEEEEENLKNLKINRINLIEDNHIEAEDVLKSKIIPLPEDKIPIIIAGGSFNTKGRKTEIKKEEEDIIKELVSNIDGNKAYFVVGHKMEGYEKAIVDIAKKAKKKIEVDAIIPKKLSKEESKMLNKEVNGVRISTEAEELGIYKSFNYEIFERRNSIVVAFDGNSPVSNLVQEAKNGKGKAKIYVNEDVETLKEKAKSLEGYVTTFNTKESIASKIFSDHPELKNKE</sequence>
<comment type="catalytic activity">
    <reaction evidence="7">
        <text>N(6)-methyl-AMP + H2O + H(+) = IMP + methylamine</text>
        <dbReference type="Rhea" id="RHEA:16001"/>
        <dbReference type="ChEBI" id="CHEBI:15377"/>
        <dbReference type="ChEBI" id="CHEBI:15378"/>
        <dbReference type="ChEBI" id="CHEBI:58053"/>
        <dbReference type="ChEBI" id="CHEBI:59338"/>
        <dbReference type="ChEBI" id="CHEBI:144842"/>
    </reaction>
    <physiologicalReaction direction="left-to-right" evidence="7">
        <dbReference type="Rhea" id="RHEA:16002"/>
    </physiologicalReaction>
</comment>
<keyword evidence="4" id="KW-0378">Hydrolase</keyword>
<keyword evidence="8" id="KW-0175">Coiled coil</keyword>
<feature type="domain" description="Adenosine deaminase" evidence="9">
    <location>
        <begin position="316"/>
        <end position="563"/>
    </location>
</feature>
<dbReference type="PANTHER" id="PTHR11409">
    <property type="entry name" value="ADENOSINE DEAMINASE"/>
    <property type="match status" value="1"/>
</dbReference>
<evidence type="ECO:0000256" key="1">
    <source>
        <dbReference type="ARBA" id="ARBA00001947"/>
    </source>
</evidence>
<evidence type="ECO:0000256" key="4">
    <source>
        <dbReference type="ARBA" id="ARBA00022801"/>
    </source>
</evidence>
<dbReference type="GO" id="GO:0006154">
    <property type="term" value="P:adenosine catabolic process"/>
    <property type="evidence" value="ECO:0007669"/>
    <property type="project" value="TreeGrafter"/>
</dbReference>
<dbReference type="EMBL" id="DVNH01000025">
    <property type="protein sequence ID" value="HIU51701.1"/>
    <property type="molecule type" value="Genomic_DNA"/>
</dbReference>
<dbReference type="InterPro" id="IPR032466">
    <property type="entry name" value="Metal_Hydrolase"/>
</dbReference>
<name>A0A9D1M1C0_9FIRM</name>
<evidence type="ECO:0000313" key="11">
    <source>
        <dbReference type="Proteomes" id="UP000824093"/>
    </source>
</evidence>
<evidence type="ECO:0000313" key="10">
    <source>
        <dbReference type="EMBL" id="HIU51701.1"/>
    </source>
</evidence>
<protein>
    <submittedName>
        <fullName evidence="10">Adenosine deaminase</fullName>
    </submittedName>
</protein>
<evidence type="ECO:0000256" key="5">
    <source>
        <dbReference type="ARBA" id="ARBA00022833"/>
    </source>
</evidence>
<evidence type="ECO:0000256" key="8">
    <source>
        <dbReference type="SAM" id="Coils"/>
    </source>
</evidence>
<evidence type="ECO:0000256" key="6">
    <source>
        <dbReference type="ARBA" id="ARBA00023080"/>
    </source>
</evidence>
<evidence type="ECO:0000256" key="2">
    <source>
        <dbReference type="ARBA" id="ARBA00006676"/>
    </source>
</evidence>
<evidence type="ECO:0000256" key="7">
    <source>
        <dbReference type="ARBA" id="ARBA00048787"/>
    </source>
</evidence>
<accession>A0A9D1M1C0</accession>
<dbReference type="InterPro" id="IPR001365">
    <property type="entry name" value="A_deaminase_dom"/>
</dbReference>
<dbReference type="GO" id="GO:0046872">
    <property type="term" value="F:metal ion binding"/>
    <property type="evidence" value="ECO:0007669"/>
    <property type="project" value="UniProtKB-KW"/>
</dbReference>